<dbReference type="Proteomes" id="UP000190312">
    <property type="component" value="Unassembled WGS sequence"/>
</dbReference>
<feature type="signal peptide" evidence="6">
    <location>
        <begin position="1"/>
        <end position="22"/>
    </location>
</feature>
<dbReference type="PANTHER" id="PTHR34983">
    <property type="entry name" value="ARABINOGALACTAN ENDO-BETA-1,4-GALACTANASE A"/>
    <property type="match status" value="1"/>
</dbReference>
<comment type="catalytic activity">
    <reaction evidence="1 6">
        <text>The enzyme specifically hydrolyzes (1-&gt;4)-beta-D-galactosidic linkages in type I arabinogalactans.</text>
        <dbReference type="EC" id="3.2.1.89"/>
    </reaction>
</comment>
<dbReference type="PANTHER" id="PTHR34983:SF1">
    <property type="entry name" value="ARABINOGALACTAN ENDO-BETA-1,4-GALACTANASE A"/>
    <property type="match status" value="1"/>
</dbReference>
<evidence type="ECO:0000256" key="1">
    <source>
        <dbReference type="ARBA" id="ARBA00001695"/>
    </source>
</evidence>
<keyword evidence="6" id="KW-0732">Signal</keyword>
<name>A0A1S9DJR6_ASPOZ</name>
<evidence type="ECO:0000256" key="5">
    <source>
        <dbReference type="ARBA" id="ARBA00023295"/>
    </source>
</evidence>
<dbReference type="EMBL" id="MKZY01000005">
    <property type="protein sequence ID" value="OOO09337.1"/>
    <property type="molecule type" value="Genomic_DNA"/>
</dbReference>
<dbReference type="Pfam" id="PF07745">
    <property type="entry name" value="Glyco_hydro_53"/>
    <property type="match status" value="1"/>
</dbReference>
<evidence type="ECO:0000313" key="8">
    <source>
        <dbReference type="EMBL" id="OOO09337.1"/>
    </source>
</evidence>
<dbReference type="GO" id="GO:0031218">
    <property type="term" value="F:arabinogalactan endo-1,4-beta-galactosidase activity"/>
    <property type="evidence" value="ECO:0007669"/>
    <property type="project" value="UniProtKB-EC"/>
</dbReference>
<evidence type="ECO:0000256" key="4">
    <source>
        <dbReference type="ARBA" id="ARBA00022801"/>
    </source>
</evidence>
<comment type="caution">
    <text evidence="8">The sequence shown here is derived from an EMBL/GenBank/DDBJ whole genome shotgun (WGS) entry which is preliminary data.</text>
</comment>
<organism evidence="8 9">
    <name type="scientific">Aspergillus oryzae</name>
    <name type="common">Yellow koji mold</name>
    <dbReference type="NCBI Taxonomy" id="5062"/>
    <lineage>
        <taxon>Eukaryota</taxon>
        <taxon>Fungi</taxon>
        <taxon>Dikarya</taxon>
        <taxon>Ascomycota</taxon>
        <taxon>Pezizomycotina</taxon>
        <taxon>Eurotiomycetes</taxon>
        <taxon>Eurotiomycetidae</taxon>
        <taxon>Eurotiales</taxon>
        <taxon>Aspergillaceae</taxon>
        <taxon>Aspergillus</taxon>
        <taxon>Aspergillus subgen. Circumdati</taxon>
    </lineage>
</organism>
<dbReference type="Proteomes" id="UP001165205">
    <property type="component" value="Unassembled WGS sequence"/>
</dbReference>
<dbReference type="Gene3D" id="3.20.20.80">
    <property type="entry name" value="Glycosidases"/>
    <property type="match status" value="1"/>
</dbReference>
<evidence type="ECO:0000256" key="2">
    <source>
        <dbReference type="ARBA" id="ARBA00010687"/>
    </source>
</evidence>
<dbReference type="EMBL" id="BSYA01000213">
    <property type="protein sequence ID" value="GMG36811.1"/>
    <property type="molecule type" value="Genomic_DNA"/>
</dbReference>
<evidence type="ECO:0000256" key="6">
    <source>
        <dbReference type="RuleBase" id="RU361192"/>
    </source>
</evidence>
<dbReference type="GO" id="GO:0045490">
    <property type="term" value="P:pectin catabolic process"/>
    <property type="evidence" value="ECO:0007669"/>
    <property type="project" value="TreeGrafter"/>
</dbReference>
<reference evidence="7" key="2">
    <citation type="submission" date="2023-04" db="EMBL/GenBank/DDBJ databases">
        <title>Aspergillus oryzae NBRC 4228.</title>
        <authorList>
            <person name="Ichikawa N."/>
            <person name="Sato H."/>
            <person name="Tonouchi N."/>
        </authorList>
    </citation>
    <scope>NUCLEOTIDE SEQUENCE</scope>
    <source>
        <strain evidence="7">NBRC 4228</strain>
    </source>
</reference>
<dbReference type="AlphaFoldDB" id="A0A1S9DJR6"/>
<proteinExistence type="inferred from homology"/>
<protein>
    <recommendedName>
        <fullName evidence="3 6">Arabinogalactan endo-beta-1,4-galactanase</fullName>
        <ecNumber evidence="3 6">3.2.1.89</ecNumber>
    </recommendedName>
</protein>
<dbReference type="GO" id="GO:0015926">
    <property type="term" value="F:glucosidase activity"/>
    <property type="evidence" value="ECO:0007669"/>
    <property type="project" value="InterPro"/>
</dbReference>
<gene>
    <name evidence="7" type="ORF">Aory04_001178500</name>
    <name evidence="8" type="ORF">OAory_01106330</name>
</gene>
<sequence length="364" mass="40002">MQTMLKAITAAVAVSSLSTASASSTCKLASRADPLQYVGVDWSSVLVEERGGVVYKNAQGTEMPLENILVEAGVNMVRQRVWTVDGDYGIQYNLELAQRANKAGLLFGLNLHYSDTWTSPDQQAIPTGWPQDIESLITQLYNYTSEVCEAFAAEGLYPETITIGNEITSGLLWPTGYYTNPENLARLLQTAASAVKNSSLGGHTKVLTHLAHGWNSELQHWFYDLVLNTGYLTIDDWDVIAVSFYPFWGEGATMDALTQSLNSLATQYRKEVQVVETNWPTVCSNPEYPFPQDQLDIPLSSAGQITYLQRLADTLKAIPAATGLNYWEPAWIDNAVLGSSCESNVMFDPSGQAYDSVSIFGSLY</sequence>
<reference evidence="8 9" key="1">
    <citation type="submission" date="2016-10" db="EMBL/GenBank/DDBJ databases">
        <title>Genome sequencing of Aspergillus oryzae BCC7051.</title>
        <authorList>
            <person name="Thammarongtham C."/>
            <person name="Vorapreeda T."/>
            <person name="Nookaew I."/>
            <person name="Srisuk T."/>
            <person name="Land M."/>
            <person name="Jeennor S."/>
            <person name="Laoteng K."/>
        </authorList>
    </citation>
    <scope>NUCLEOTIDE SEQUENCE [LARGE SCALE GENOMIC DNA]</scope>
    <source>
        <strain evidence="8 9">BCC7051</strain>
    </source>
</reference>
<accession>A0A1S9DJR6</accession>
<dbReference type="InterPro" id="IPR017853">
    <property type="entry name" value="GH"/>
</dbReference>
<keyword evidence="4 6" id="KW-0378">Hydrolase</keyword>
<dbReference type="SUPFAM" id="SSF51445">
    <property type="entry name" value="(Trans)glycosidases"/>
    <property type="match status" value="1"/>
</dbReference>
<dbReference type="EC" id="3.2.1.89" evidence="3 6"/>
<dbReference type="InterPro" id="IPR011683">
    <property type="entry name" value="Glyco_hydro_53"/>
</dbReference>
<evidence type="ECO:0000256" key="3">
    <source>
        <dbReference type="ARBA" id="ARBA00012556"/>
    </source>
</evidence>
<evidence type="ECO:0000313" key="9">
    <source>
        <dbReference type="Proteomes" id="UP000190312"/>
    </source>
</evidence>
<evidence type="ECO:0000313" key="7">
    <source>
        <dbReference type="EMBL" id="GMG36811.1"/>
    </source>
</evidence>
<comment type="similarity">
    <text evidence="2 6">Belongs to the glycosyl hydrolase 53 family.</text>
</comment>
<feature type="chain" id="PRO_5042654012" description="Arabinogalactan endo-beta-1,4-galactanase" evidence="6">
    <location>
        <begin position="23"/>
        <end position="364"/>
    </location>
</feature>
<dbReference type="OrthoDB" id="110914at2759"/>
<keyword evidence="5 6" id="KW-0326">Glycosidase</keyword>
<dbReference type="VEuPathDB" id="FungiDB:AO090001000492"/>